<keyword evidence="1" id="KW-0472">Membrane</keyword>
<dbReference type="PANTHER" id="PTHR23028">
    <property type="entry name" value="ACETYLTRANSFERASE"/>
    <property type="match status" value="1"/>
</dbReference>
<feature type="transmembrane region" description="Helical" evidence="1">
    <location>
        <begin position="49"/>
        <end position="67"/>
    </location>
</feature>
<feature type="transmembrane region" description="Helical" evidence="1">
    <location>
        <begin position="246"/>
        <end position="264"/>
    </location>
</feature>
<feature type="transmembrane region" description="Helical" evidence="1">
    <location>
        <begin position="164"/>
        <end position="182"/>
    </location>
</feature>
<keyword evidence="4" id="KW-1185">Reference proteome</keyword>
<comment type="caution">
    <text evidence="3">The sequence shown here is derived from an EMBL/GenBank/DDBJ whole genome shotgun (WGS) entry which is preliminary data.</text>
</comment>
<dbReference type="RefSeq" id="WP_131257064.1">
    <property type="nucleotide sequence ID" value="NZ_JBHSUS010000001.1"/>
</dbReference>
<dbReference type="InterPro" id="IPR050879">
    <property type="entry name" value="Acyltransferase_3"/>
</dbReference>
<dbReference type="GO" id="GO:0016746">
    <property type="term" value="F:acyltransferase activity"/>
    <property type="evidence" value="ECO:0007669"/>
    <property type="project" value="UniProtKB-KW"/>
</dbReference>
<gene>
    <name evidence="3" type="ORF">ACFP85_08445</name>
</gene>
<dbReference type="InterPro" id="IPR002656">
    <property type="entry name" value="Acyl_transf_3_dom"/>
</dbReference>
<dbReference type="EMBL" id="JBHSUS010000001">
    <property type="protein sequence ID" value="MFC6440174.1"/>
    <property type="molecule type" value="Genomic_DNA"/>
</dbReference>
<feature type="transmembrane region" description="Helical" evidence="1">
    <location>
        <begin position="312"/>
        <end position="330"/>
    </location>
</feature>
<feature type="transmembrane region" description="Helical" evidence="1">
    <location>
        <begin position="224"/>
        <end position="240"/>
    </location>
</feature>
<dbReference type="Pfam" id="PF01757">
    <property type="entry name" value="Acyl_transf_3"/>
    <property type="match status" value="1"/>
</dbReference>
<sequence length="356" mass="40253">MKRISYLDGHRGIAILLVIAFHAFASRPEIMPYGDAFGEFPLFKFGYLGVHLFFLISGFVIFMSLDNSKNAGSFIYRRWLRLFPAMLVCSLIIYATAGFFHERPKGQPELKDLITGLSFVEPYIWAKLTGLKLSSIEGAFWSLYVEFKFYLAAAIIYFTVGRKYLVVSVFLCFIMWLVSRYLSETLAIQSFSVFHTITHTLGFQYFGWFAAGAAYYSYLKTDNVKWYVTGIMISIISAIVEGGFNPIPSFAAVVVSMFFALSIVNQKLQALISNRLFLFFGVISYPLYLLHENMMISITIKLNHLVGLVPSFVYPLVAIALISPLALYIAKVIEPKVKGLLIKLFASLNVFKTVRG</sequence>
<keyword evidence="1" id="KW-0812">Transmembrane</keyword>
<organism evidence="3 4">
    <name type="scientific">Pseudobowmanella zhangzhouensis</name>
    <dbReference type="NCBI Taxonomy" id="1537679"/>
    <lineage>
        <taxon>Bacteria</taxon>
        <taxon>Pseudomonadati</taxon>
        <taxon>Pseudomonadota</taxon>
        <taxon>Gammaproteobacteria</taxon>
        <taxon>Alteromonadales</taxon>
        <taxon>Alteromonadaceae</taxon>
    </lineage>
</organism>
<feature type="transmembrane region" description="Helical" evidence="1">
    <location>
        <begin position="202"/>
        <end position="219"/>
    </location>
</feature>
<name>A0ABW1XK50_9ALTE</name>
<evidence type="ECO:0000259" key="2">
    <source>
        <dbReference type="Pfam" id="PF01757"/>
    </source>
</evidence>
<dbReference type="Proteomes" id="UP001596364">
    <property type="component" value="Unassembled WGS sequence"/>
</dbReference>
<accession>A0ABW1XK50</accession>
<keyword evidence="3" id="KW-0012">Acyltransferase</keyword>
<keyword evidence="1" id="KW-1133">Transmembrane helix</keyword>
<evidence type="ECO:0000256" key="1">
    <source>
        <dbReference type="SAM" id="Phobius"/>
    </source>
</evidence>
<feature type="domain" description="Acyltransferase 3" evidence="2">
    <location>
        <begin position="5"/>
        <end position="325"/>
    </location>
</feature>
<evidence type="ECO:0000313" key="3">
    <source>
        <dbReference type="EMBL" id="MFC6440174.1"/>
    </source>
</evidence>
<dbReference type="EC" id="2.3.-.-" evidence="3"/>
<proteinExistence type="predicted"/>
<feature type="transmembrane region" description="Helical" evidence="1">
    <location>
        <begin position="138"/>
        <end position="157"/>
    </location>
</feature>
<keyword evidence="3" id="KW-0808">Transferase</keyword>
<evidence type="ECO:0000313" key="4">
    <source>
        <dbReference type="Proteomes" id="UP001596364"/>
    </source>
</evidence>
<reference evidence="4" key="1">
    <citation type="journal article" date="2019" name="Int. J. Syst. Evol. Microbiol.">
        <title>The Global Catalogue of Microorganisms (GCM) 10K type strain sequencing project: providing services to taxonomists for standard genome sequencing and annotation.</title>
        <authorList>
            <consortium name="The Broad Institute Genomics Platform"/>
            <consortium name="The Broad Institute Genome Sequencing Center for Infectious Disease"/>
            <person name="Wu L."/>
            <person name="Ma J."/>
        </authorList>
    </citation>
    <scope>NUCLEOTIDE SEQUENCE [LARGE SCALE GENOMIC DNA]</scope>
    <source>
        <strain evidence="4">CGMCC 1.16031</strain>
    </source>
</reference>
<protein>
    <submittedName>
        <fullName evidence="3">Acyltransferase family protein</fullName>
        <ecNumber evidence="3">2.3.-.-</ecNumber>
    </submittedName>
</protein>
<feature type="transmembrane region" description="Helical" evidence="1">
    <location>
        <begin position="79"/>
        <end position="100"/>
    </location>
</feature>
<feature type="transmembrane region" description="Helical" evidence="1">
    <location>
        <begin position="276"/>
        <end position="300"/>
    </location>
</feature>